<comment type="similarity">
    <text evidence="1">Belongs to the metallo-beta-lactamase superfamily. Class-B beta-lactamase family.</text>
</comment>
<evidence type="ECO:0000313" key="4">
    <source>
        <dbReference type="EMBL" id="GEO41943.1"/>
    </source>
</evidence>
<dbReference type="EMBL" id="BJYZ01000033">
    <property type="protein sequence ID" value="GEO41943.1"/>
    <property type="molecule type" value="Genomic_DNA"/>
</dbReference>
<dbReference type="SUPFAM" id="SSF56281">
    <property type="entry name" value="Metallo-hydrolase/oxidoreductase"/>
    <property type="match status" value="1"/>
</dbReference>
<dbReference type="InterPro" id="IPR036866">
    <property type="entry name" value="RibonucZ/Hydroxyglut_hydro"/>
</dbReference>
<dbReference type="InterPro" id="IPR001279">
    <property type="entry name" value="Metallo-B-lactamas"/>
</dbReference>
<dbReference type="GO" id="GO:0017001">
    <property type="term" value="P:antibiotic catabolic process"/>
    <property type="evidence" value="ECO:0007669"/>
    <property type="project" value="UniProtKB-ARBA"/>
</dbReference>
<evidence type="ECO:0000256" key="1">
    <source>
        <dbReference type="ARBA" id="ARBA00005250"/>
    </source>
</evidence>
<reference evidence="4 5" key="1">
    <citation type="submission" date="2019-07" db="EMBL/GenBank/DDBJ databases">
        <title>Whole genome shotgun sequence of Skermanella aerolata NBRC 106429.</title>
        <authorList>
            <person name="Hosoyama A."/>
            <person name="Uohara A."/>
            <person name="Ohji S."/>
            <person name="Ichikawa N."/>
        </authorList>
    </citation>
    <scope>NUCLEOTIDE SEQUENCE [LARGE SCALE GENOMIC DNA]</scope>
    <source>
        <strain evidence="4 5">NBRC 106429</strain>
    </source>
</reference>
<keyword evidence="5" id="KW-1185">Reference proteome</keyword>
<sequence>MLATITLLWIGATTPTLAEPLAVDEVAPGIFVHAGVPQYADGNNRGDISNLGFIVGSEAVAVVDTGNSPSIGKGLREAIRQRTDLPIRYVVNTHMHPDHIFGNAAFAEDRPVFVAHSNFLSALMARADGYQRRLEEDLGTDEARGATLAAPGQTVEPPPGVPLRLDLGGGRVIEVTAWAPAHTNNDLTVLDTATATLFAGDLVFLDRLPTIDGDALGWRKAMDRLAALPAARVVPGHGPASAPWPQALEPQRRYLTVLIDDIRGIQKRGGTIEQAAEQAASSQRSLWRLFDEDNPRNAVTVFAALEWE</sequence>
<accession>A0A512DZN4</accession>
<evidence type="ECO:0000259" key="3">
    <source>
        <dbReference type="SMART" id="SM00849"/>
    </source>
</evidence>
<proteinExistence type="inferred from homology"/>
<protein>
    <submittedName>
        <fullName evidence="4">MBL fold metallo-hydrolase</fullName>
    </submittedName>
</protein>
<dbReference type="PANTHER" id="PTHR42951">
    <property type="entry name" value="METALLO-BETA-LACTAMASE DOMAIN-CONTAINING"/>
    <property type="match status" value="1"/>
</dbReference>
<organism evidence="4 5">
    <name type="scientific">Skermanella aerolata</name>
    <dbReference type="NCBI Taxonomy" id="393310"/>
    <lineage>
        <taxon>Bacteria</taxon>
        <taxon>Pseudomonadati</taxon>
        <taxon>Pseudomonadota</taxon>
        <taxon>Alphaproteobacteria</taxon>
        <taxon>Rhodospirillales</taxon>
        <taxon>Azospirillaceae</taxon>
        <taxon>Skermanella</taxon>
    </lineage>
</organism>
<dbReference type="Proteomes" id="UP000321523">
    <property type="component" value="Unassembled WGS sequence"/>
</dbReference>
<dbReference type="InterPro" id="IPR050855">
    <property type="entry name" value="NDM-1-like"/>
</dbReference>
<comment type="caution">
    <text evidence="4">The sequence shown here is derived from an EMBL/GenBank/DDBJ whole genome shotgun (WGS) entry which is preliminary data.</text>
</comment>
<keyword evidence="4" id="KW-0378">Hydrolase</keyword>
<feature type="domain" description="Metallo-beta-lactamase" evidence="3">
    <location>
        <begin position="48"/>
        <end position="237"/>
    </location>
</feature>
<keyword evidence="2" id="KW-0732">Signal</keyword>
<dbReference type="NCBIfam" id="TIGR04559">
    <property type="entry name" value="SoxH_rel_PQQ_2"/>
    <property type="match status" value="1"/>
</dbReference>
<dbReference type="PANTHER" id="PTHR42951:SF4">
    <property type="entry name" value="ACYL-COENZYME A THIOESTERASE MBLAC2"/>
    <property type="match status" value="1"/>
</dbReference>
<dbReference type="Gene3D" id="3.60.15.10">
    <property type="entry name" value="Ribonuclease Z/Hydroxyacylglutathione hydrolase-like"/>
    <property type="match status" value="1"/>
</dbReference>
<feature type="signal peptide" evidence="2">
    <location>
        <begin position="1"/>
        <end position="18"/>
    </location>
</feature>
<dbReference type="GO" id="GO:0016787">
    <property type="term" value="F:hydrolase activity"/>
    <property type="evidence" value="ECO:0007669"/>
    <property type="project" value="UniProtKB-KW"/>
</dbReference>
<name>A0A512DZN4_9PROT</name>
<dbReference type="SMART" id="SM00849">
    <property type="entry name" value="Lactamase_B"/>
    <property type="match status" value="1"/>
</dbReference>
<dbReference type="Pfam" id="PF00753">
    <property type="entry name" value="Lactamase_B"/>
    <property type="match status" value="1"/>
</dbReference>
<evidence type="ECO:0000313" key="5">
    <source>
        <dbReference type="Proteomes" id="UP000321523"/>
    </source>
</evidence>
<gene>
    <name evidence="4" type="ORF">SAE02_60910</name>
</gene>
<evidence type="ECO:0000256" key="2">
    <source>
        <dbReference type="SAM" id="SignalP"/>
    </source>
</evidence>
<feature type="chain" id="PRO_5021880914" evidence="2">
    <location>
        <begin position="19"/>
        <end position="308"/>
    </location>
</feature>
<dbReference type="AlphaFoldDB" id="A0A512DZN4"/>
<dbReference type="CDD" id="cd16282">
    <property type="entry name" value="metallo-hydrolase-like_MBL-fold"/>
    <property type="match status" value="1"/>
</dbReference>
<dbReference type="InterPro" id="IPR030829">
    <property type="entry name" value="SoxH-rel_PQQ_2"/>
</dbReference>